<dbReference type="Gene3D" id="3.30.70.20">
    <property type="match status" value="1"/>
</dbReference>
<gene>
    <name evidence="7" type="ORF">SAMN04488516_1035</name>
</gene>
<keyword evidence="5" id="KW-0411">Iron-sulfur</keyword>
<dbReference type="InterPro" id="IPR037207">
    <property type="entry name" value="Nuop51_4Fe4S-bd_sf"/>
</dbReference>
<dbReference type="Gene3D" id="6.10.250.1450">
    <property type="match status" value="1"/>
</dbReference>
<sequence length="621" mass="68365">MLSSIDKFKEYYQKLKSENDNTSSLITICCGTGCQASGSVEVLEAFKKKIKQSGLDIKVKPQIKATGCHGFCSRGPLVILFPEDIYYQRVKLKDVDEIIEKTIKKGELIPSLLYKDARSKKRIPKAHEIPFYSRQTRRVLKNIGEIDPFEIDEAILHGSYQGLVKVLSSLTPAEVIEEVKKSGLRGLGGAGFPTGLKWQYCASYEGERYVICNADEGDPGAFMDRSILEGDPHRVLEGMLIAAYAIGAKQGYIYVRFEYPLAVKTLTRAIEQARSLGLLGKNILGTEFSFDLKISTGAGAFVCGESTALMASLEGRVGRPRAKYIRSVEKGFRNSPSNLNNVETYANVPDIIVNGWEWFANLGTEKSKGTKVFALTGSVNNVGLVEVPMGTSLKTIIYEIGGGTPKNRKLKAVQTGGPSGGCIPAKYLEEPVDFERLSELGSIMGSGGMIVMDQTNCMVDVARYFVHFLVEESCGQCVPCREGLVQMEEILDRITKGKGNKEDIEKLKSLGKVMQGFSLCGLGKSAPNPVLSTLKYFEDEYLEHIENKFCRSGVCKELFQFKIDETKCVGCGICARKCPVDAIKGEKKQPHILDTSLCIKCGECYRTCNFDSIHPMPGNSN</sequence>
<dbReference type="OrthoDB" id="9805533at2"/>
<evidence type="ECO:0000256" key="4">
    <source>
        <dbReference type="ARBA" id="ARBA00023004"/>
    </source>
</evidence>
<dbReference type="RefSeq" id="WP_092063979.1">
    <property type="nucleotide sequence ID" value="NZ_FNIN01000003.1"/>
</dbReference>
<organism evidence="7 8">
    <name type="scientific">Desulfonauticus submarinus</name>
    <dbReference type="NCBI Taxonomy" id="206665"/>
    <lineage>
        <taxon>Bacteria</taxon>
        <taxon>Pseudomonadati</taxon>
        <taxon>Thermodesulfobacteriota</taxon>
        <taxon>Desulfovibrionia</taxon>
        <taxon>Desulfovibrionales</taxon>
        <taxon>Desulfonauticaceae</taxon>
        <taxon>Desulfonauticus</taxon>
    </lineage>
</organism>
<name>A0A1H0CDE4_9BACT</name>
<dbReference type="PANTHER" id="PTHR43578:SF3">
    <property type="entry name" value="NADH-QUINONE OXIDOREDUCTASE SUBUNIT F"/>
    <property type="match status" value="1"/>
</dbReference>
<dbReference type="Pfam" id="PF10531">
    <property type="entry name" value="SLBB"/>
    <property type="match status" value="1"/>
</dbReference>
<accession>A0A1H0CDE4</accession>
<dbReference type="FunFam" id="1.20.1440.230:FF:000001">
    <property type="entry name" value="Mitochondrial NADH dehydrogenase flavoprotein 1"/>
    <property type="match status" value="1"/>
</dbReference>
<evidence type="ECO:0000256" key="3">
    <source>
        <dbReference type="ARBA" id="ARBA00022723"/>
    </source>
</evidence>
<dbReference type="InterPro" id="IPR019554">
    <property type="entry name" value="Soluble_ligand-bd"/>
</dbReference>
<dbReference type="AlphaFoldDB" id="A0A1H0CDE4"/>
<dbReference type="InterPro" id="IPR001949">
    <property type="entry name" value="NADH-UbQ_OxRdtase_51kDa_CS"/>
</dbReference>
<dbReference type="Pfam" id="PF01257">
    <property type="entry name" value="2Fe-2S_thioredx"/>
    <property type="match status" value="1"/>
</dbReference>
<dbReference type="PROSITE" id="PS00645">
    <property type="entry name" value="COMPLEX1_51K_2"/>
    <property type="match status" value="1"/>
</dbReference>
<dbReference type="EMBL" id="FNIN01000003">
    <property type="protein sequence ID" value="SDN55846.1"/>
    <property type="molecule type" value="Genomic_DNA"/>
</dbReference>
<dbReference type="SMART" id="SM00928">
    <property type="entry name" value="NADH_4Fe-4S"/>
    <property type="match status" value="1"/>
</dbReference>
<dbReference type="Pfam" id="PF10589">
    <property type="entry name" value="NADH_4Fe-4S"/>
    <property type="match status" value="1"/>
</dbReference>
<dbReference type="Gene3D" id="1.20.1440.230">
    <property type="entry name" value="NADH-ubiquinone oxidoreductase 51kDa subunit, iron-sulphur binding domain"/>
    <property type="match status" value="1"/>
</dbReference>
<comment type="similarity">
    <text evidence="1">Belongs to the complex I 51 kDa subunit family.</text>
</comment>
<dbReference type="PROSITE" id="PS51379">
    <property type="entry name" value="4FE4S_FER_2"/>
    <property type="match status" value="2"/>
</dbReference>
<keyword evidence="8" id="KW-1185">Reference proteome</keyword>
<evidence type="ECO:0000256" key="5">
    <source>
        <dbReference type="ARBA" id="ARBA00023014"/>
    </source>
</evidence>
<dbReference type="FunFam" id="3.40.50.11540:FF:000001">
    <property type="entry name" value="NADH dehydrogenase [ubiquinone] flavoprotein 1, mitochondrial"/>
    <property type="match status" value="1"/>
</dbReference>
<dbReference type="GO" id="GO:0008137">
    <property type="term" value="F:NADH dehydrogenase (ubiquinone) activity"/>
    <property type="evidence" value="ECO:0007669"/>
    <property type="project" value="InterPro"/>
</dbReference>
<evidence type="ECO:0000313" key="8">
    <source>
        <dbReference type="Proteomes" id="UP000199602"/>
    </source>
</evidence>
<reference evidence="7 8" key="1">
    <citation type="submission" date="2016-10" db="EMBL/GenBank/DDBJ databases">
        <authorList>
            <person name="de Groot N.N."/>
        </authorList>
    </citation>
    <scope>NUCLEOTIDE SEQUENCE [LARGE SCALE GENOMIC DNA]</scope>
    <source>
        <strain evidence="7 8">DSM 15269</strain>
    </source>
</reference>
<dbReference type="SUPFAM" id="SSF142019">
    <property type="entry name" value="Nqo1 FMN-binding domain-like"/>
    <property type="match status" value="1"/>
</dbReference>
<dbReference type="Pfam" id="PF01512">
    <property type="entry name" value="Complex1_51K"/>
    <property type="match status" value="1"/>
</dbReference>
<dbReference type="PANTHER" id="PTHR43578">
    <property type="entry name" value="NADH-QUINONE OXIDOREDUCTASE SUBUNIT F"/>
    <property type="match status" value="1"/>
</dbReference>
<evidence type="ECO:0000256" key="2">
    <source>
        <dbReference type="ARBA" id="ARBA00022485"/>
    </source>
</evidence>
<keyword evidence="3" id="KW-0479">Metal-binding</keyword>
<keyword evidence="4" id="KW-0408">Iron</keyword>
<dbReference type="Gene3D" id="3.40.50.11540">
    <property type="entry name" value="NADH-ubiquinone oxidoreductase 51kDa subunit"/>
    <property type="match status" value="1"/>
</dbReference>
<evidence type="ECO:0000313" key="7">
    <source>
        <dbReference type="EMBL" id="SDN55846.1"/>
    </source>
</evidence>
<protein>
    <submittedName>
        <fullName evidence="7">NADH-quinone oxidoreductase subunit F</fullName>
    </submittedName>
</protein>
<feature type="domain" description="4Fe-4S ferredoxin-type" evidence="6">
    <location>
        <begin position="589"/>
        <end position="618"/>
    </location>
</feature>
<dbReference type="SUPFAM" id="SSF142984">
    <property type="entry name" value="Nqo1 middle domain-like"/>
    <property type="match status" value="1"/>
</dbReference>
<dbReference type="PROSITE" id="PS00198">
    <property type="entry name" value="4FE4S_FER_1"/>
    <property type="match status" value="1"/>
</dbReference>
<proteinExistence type="inferred from homology"/>
<dbReference type="SUPFAM" id="SSF140490">
    <property type="entry name" value="Nqo1C-terminal domain-like"/>
    <property type="match status" value="1"/>
</dbReference>
<dbReference type="GO" id="GO:0046872">
    <property type="term" value="F:metal ion binding"/>
    <property type="evidence" value="ECO:0007669"/>
    <property type="project" value="UniProtKB-KW"/>
</dbReference>
<dbReference type="STRING" id="206665.SAMN04488516_1035"/>
<dbReference type="Pfam" id="PF00037">
    <property type="entry name" value="Fer4"/>
    <property type="match status" value="1"/>
</dbReference>
<evidence type="ECO:0000256" key="1">
    <source>
        <dbReference type="ARBA" id="ARBA00007523"/>
    </source>
</evidence>
<dbReference type="Gene3D" id="3.40.30.10">
    <property type="entry name" value="Glutaredoxin"/>
    <property type="match status" value="1"/>
</dbReference>
<dbReference type="SUPFAM" id="SSF54862">
    <property type="entry name" value="4Fe-4S ferredoxins"/>
    <property type="match status" value="1"/>
</dbReference>
<dbReference type="Proteomes" id="UP000199602">
    <property type="component" value="Unassembled WGS sequence"/>
</dbReference>
<dbReference type="InterPro" id="IPR036249">
    <property type="entry name" value="Thioredoxin-like_sf"/>
</dbReference>
<keyword evidence="2" id="KW-0004">4Fe-4S</keyword>
<feature type="domain" description="4Fe-4S ferredoxin-type" evidence="6">
    <location>
        <begin position="559"/>
        <end position="588"/>
    </location>
</feature>
<dbReference type="SUPFAM" id="SSF52833">
    <property type="entry name" value="Thioredoxin-like"/>
    <property type="match status" value="1"/>
</dbReference>
<dbReference type="CDD" id="cd02980">
    <property type="entry name" value="TRX_Fd_family"/>
    <property type="match status" value="1"/>
</dbReference>
<dbReference type="InterPro" id="IPR019575">
    <property type="entry name" value="Nuop51_4Fe4S-bd"/>
</dbReference>
<dbReference type="InterPro" id="IPR011538">
    <property type="entry name" value="Nuo51_FMN-bd"/>
</dbReference>
<dbReference type="InterPro" id="IPR017896">
    <property type="entry name" value="4Fe4S_Fe-S-bd"/>
</dbReference>
<dbReference type="GO" id="GO:0010181">
    <property type="term" value="F:FMN binding"/>
    <property type="evidence" value="ECO:0007669"/>
    <property type="project" value="InterPro"/>
</dbReference>
<dbReference type="InterPro" id="IPR037225">
    <property type="entry name" value="Nuo51_FMN-bd_sf"/>
</dbReference>
<dbReference type="InterPro" id="IPR017900">
    <property type="entry name" value="4Fe4S_Fe_S_CS"/>
</dbReference>
<dbReference type="GO" id="GO:0051539">
    <property type="term" value="F:4 iron, 4 sulfur cluster binding"/>
    <property type="evidence" value="ECO:0007669"/>
    <property type="project" value="UniProtKB-KW"/>
</dbReference>
<dbReference type="Gene3D" id="3.10.20.600">
    <property type="match status" value="1"/>
</dbReference>
<evidence type="ECO:0000259" key="6">
    <source>
        <dbReference type="PROSITE" id="PS51379"/>
    </source>
</evidence>